<organism evidence="2 3">
    <name type="scientific">Astrephomene gubernaculifera</name>
    <dbReference type="NCBI Taxonomy" id="47775"/>
    <lineage>
        <taxon>Eukaryota</taxon>
        <taxon>Viridiplantae</taxon>
        <taxon>Chlorophyta</taxon>
        <taxon>core chlorophytes</taxon>
        <taxon>Chlorophyceae</taxon>
        <taxon>CS clade</taxon>
        <taxon>Chlamydomonadales</taxon>
        <taxon>Astrephomenaceae</taxon>
        <taxon>Astrephomene</taxon>
    </lineage>
</organism>
<proteinExistence type="predicted"/>
<feature type="compositionally biased region" description="Basic and acidic residues" evidence="1">
    <location>
        <begin position="247"/>
        <end position="258"/>
    </location>
</feature>
<evidence type="ECO:0000256" key="1">
    <source>
        <dbReference type="SAM" id="MobiDB-lite"/>
    </source>
</evidence>
<comment type="caution">
    <text evidence="2">The sequence shown here is derived from an EMBL/GenBank/DDBJ whole genome shotgun (WGS) entry which is preliminary data.</text>
</comment>
<sequence length="624" mass="69179">MGTAMQTLHHVKLRIKASGVLVEAIGSHEPLVIYTGKESLLAKYRSFFGERSNIMTKAPVEDGSDESHFSSTEELVQYLDNIRSGATIFDSEAEFNMTFPPPPCKLVGWTGGPEGCRIYTFSVELCDFIGDAQARTVHAPLASHDKPLGATRFQATATVMVSDLTNTLSMGPSALSGGSHVHSAYRGGGATQDMDYLLVALGVEVGGVSSSDLQSAGSVITEAKSRLVNRAFERYVPPMGDGRGPARIKDYNPSETRGKGSVNSSKPGRFRQLSNKDREYAGLFDTIMVACSGMAQKEMLMSGSSYPHELAKKYGVHQTHYKKKVLPKLAADDKERRKLIPDRVTGPKMLLRDMRNKPAEMYSSATRKEIEPAKLASKIAAAKVRIAAWEERWLAALQRAHEVMVKYRYEYDPLLEGELKAALEEYEEDGEELRIHLQVGLADSFYRAIQVLESAGVKVDEDTKRHYPKWSTEDQEGRQQQEGHRERQEWRQELRQELRQEQDGRRERREREQQQQEERRDRQGRAGGGGGLGRIAEVEEDLDEEEEAVGKGTGGVLGDRQTPLPEISESGSSQDGGKDQKRPNSKNASVSKVKRVKGAVGGGSRGGKENARGKSDHGSKRRRR</sequence>
<evidence type="ECO:0000313" key="2">
    <source>
        <dbReference type="EMBL" id="GFR48757.1"/>
    </source>
</evidence>
<keyword evidence="3" id="KW-1185">Reference proteome</keyword>
<feature type="region of interest" description="Disordered" evidence="1">
    <location>
        <begin position="238"/>
        <end position="270"/>
    </location>
</feature>
<accession>A0AAD3HQ63</accession>
<gene>
    <name evidence="2" type="ORF">Agub_g10575</name>
</gene>
<feature type="region of interest" description="Disordered" evidence="1">
    <location>
        <begin position="466"/>
        <end position="624"/>
    </location>
</feature>
<feature type="compositionally biased region" description="Basic and acidic residues" evidence="1">
    <location>
        <begin position="466"/>
        <end position="524"/>
    </location>
</feature>
<reference evidence="2 3" key="1">
    <citation type="journal article" date="2021" name="Sci. Rep.">
        <title>Genome sequencing of the multicellular alga Astrephomene provides insights into convergent evolution of germ-soma differentiation.</title>
        <authorList>
            <person name="Yamashita S."/>
            <person name="Yamamoto K."/>
            <person name="Matsuzaki R."/>
            <person name="Suzuki S."/>
            <person name="Yamaguchi H."/>
            <person name="Hirooka S."/>
            <person name="Minakuchi Y."/>
            <person name="Miyagishima S."/>
            <person name="Kawachi M."/>
            <person name="Toyoda A."/>
            <person name="Nozaki H."/>
        </authorList>
    </citation>
    <scope>NUCLEOTIDE SEQUENCE [LARGE SCALE GENOMIC DNA]</scope>
    <source>
        <strain evidence="2 3">NIES-4017</strain>
    </source>
</reference>
<feature type="compositionally biased region" description="Basic and acidic residues" evidence="1">
    <location>
        <begin position="606"/>
        <end position="618"/>
    </location>
</feature>
<dbReference type="EMBL" id="BMAR01000025">
    <property type="protein sequence ID" value="GFR48757.1"/>
    <property type="molecule type" value="Genomic_DNA"/>
</dbReference>
<dbReference type="Proteomes" id="UP001054857">
    <property type="component" value="Unassembled WGS sequence"/>
</dbReference>
<protein>
    <submittedName>
        <fullName evidence="2">Uncharacterized protein</fullName>
    </submittedName>
</protein>
<evidence type="ECO:0000313" key="3">
    <source>
        <dbReference type="Proteomes" id="UP001054857"/>
    </source>
</evidence>
<name>A0AAD3HQ63_9CHLO</name>
<dbReference type="AlphaFoldDB" id="A0AAD3HQ63"/>
<feature type="compositionally biased region" description="Acidic residues" evidence="1">
    <location>
        <begin position="538"/>
        <end position="547"/>
    </location>
</feature>